<comment type="caution">
    <text evidence="3">The sequence shown here is derived from an EMBL/GenBank/DDBJ whole genome shotgun (WGS) entry which is preliminary data.</text>
</comment>
<keyword evidence="4" id="KW-1185">Reference proteome</keyword>
<feature type="region of interest" description="Disordered" evidence="1">
    <location>
        <begin position="272"/>
        <end position="298"/>
    </location>
</feature>
<feature type="transmembrane region" description="Helical" evidence="2">
    <location>
        <begin position="37"/>
        <end position="58"/>
    </location>
</feature>
<dbReference type="EMBL" id="JAKWJU010000002">
    <property type="protein sequence ID" value="MCH6162260.1"/>
    <property type="molecule type" value="Genomic_DNA"/>
</dbReference>
<keyword evidence="2" id="KW-0472">Membrane</keyword>
<reference evidence="3" key="1">
    <citation type="submission" date="2022-03" db="EMBL/GenBank/DDBJ databases">
        <authorList>
            <person name="Santos J.D.N."/>
            <person name="Kallscheuer N."/>
            <person name="Jogler C."/>
            <person name="Lage O.M."/>
        </authorList>
    </citation>
    <scope>NUCLEOTIDE SEQUENCE</scope>
    <source>
        <strain evidence="3">M600PL45_2</strain>
    </source>
</reference>
<keyword evidence="2" id="KW-1133">Transmembrane helix</keyword>
<evidence type="ECO:0000313" key="3">
    <source>
        <dbReference type="EMBL" id="MCH6162260.1"/>
    </source>
</evidence>
<evidence type="ECO:0008006" key="5">
    <source>
        <dbReference type="Google" id="ProtNLM"/>
    </source>
</evidence>
<feature type="transmembrane region" description="Helical" evidence="2">
    <location>
        <begin position="123"/>
        <end position="143"/>
    </location>
</feature>
<feature type="transmembrane region" description="Helical" evidence="2">
    <location>
        <begin position="155"/>
        <end position="174"/>
    </location>
</feature>
<dbReference type="RefSeq" id="WP_241061122.1">
    <property type="nucleotide sequence ID" value="NZ_JAKWJU010000002.1"/>
</dbReference>
<reference evidence="3" key="2">
    <citation type="journal article" date="2023" name="Int. J. Syst. Evol. Microbiol.">
        <title>Streptomyces marispadix sp. nov., isolated from marine beach sediment of the Northern Coast of Portugal.</title>
        <authorList>
            <person name="dos Santos J.D.N."/>
            <person name="Vitorino I.R."/>
            <person name="Kallscheuer N."/>
            <person name="Srivastava A."/>
            <person name="Krautwurst S."/>
            <person name="Marz M."/>
            <person name="Jogler C."/>
            <person name="Lobo Da Cunha A."/>
            <person name="Catita J."/>
            <person name="Goncalves H."/>
            <person name="Gonzalez I."/>
            <person name="Reyes F."/>
            <person name="Lage O.M."/>
        </authorList>
    </citation>
    <scope>NUCLEOTIDE SEQUENCE</scope>
    <source>
        <strain evidence="3">M600PL45_2</strain>
    </source>
</reference>
<protein>
    <recommendedName>
        <fullName evidence="5">Integral membrane protein</fullName>
    </recommendedName>
</protein>
<dbReference type="Proteomes" id="UP001166784">
    <property type="component" value="Unassembled WGS sequence"/>
</dbReference>
<evidence type="ECO:0000313" key="4">
    <source>
        <dbReference type="Proteomes" id="UP001166784"/>
    </source>
</evidence>
<gene>
    <name evidence="3" type="ORF">MMA15_18275</name>
</gene>
<evidence type="ECO:0000256" key="1">
    <source>
        <dbReference type="SAM" id="MobiDB-lite"/>
    </source>
</evidence>
<sequence length="298" mass="31653">MILKTARAALFAVLPAELLAAVLLISGVPLPAPVLALAEPAVAAVLLLEAVVAYRLYAAALRRGATRRAALRAAYGELVPVRVRRVMSFDVRGLASLALWIMRRRDGVPPGAVALPYSREQSPFLLLILFVTVLETIGTEVLLRGLGAPAGLRVVLLVLDLYAAVAVLAIWAAGVTRPHVVSDAELRVRCGAFLDARVPRAAIASARVAHSYNERGMVSVEEDGRLAVAVSSRTNVVVELLEPVTVVRPLGGEARISAIRFFCDDPRPALEALRERERPTSGLGSAGGAADERTTTPD</sequence>
<evidence type="ECO:0000256" key="2">
    <source>
        <dbReference type="SAM" id="Phobius"/>
    </source>
</evidence>
<organism evidence="3 4">
    <name type="scientific">Streptomyces marispadix</name>
    <dbReference type="NCBI Taxonomy" id="2922868"/>
    <lineage>
        <taxon>Bacteria</taxon>
        <taxon>Bacillati</taxon>
        <taxon>Actinomycetota</taxon>
        <taxon>Actinomycetes</taxon>
        <taxon>Kitasatosporales</taxon>
        <taxon>Streptomycetaceae</taxon>
        <taxon>Streptomyces</taxon>
    </lineage>
</organism>
<proteinExistence type="predicted"/>
<keyword evidence="2" id="KW-0812">Transmembrane</keyword>
<accession>A0ABS9T151</accession>
<name>A0ABS9T151_9ACTN</name>